<evidence type="ECO:0000256" key="2">
    <source>
        <dbReference type="PIRSR" id="PIRSR602481-2"/>
    </source>
</evidence>
<dbReference type="KEGG" id="hqi:H9L05_22520"/>
<dbReference type="EMBL" id="CP060787">
    <property type="protein sequence ID" value="QNP54476.1"/>
    <property type="molecule type" value="Genomic_DNA"/>
</dbReference>
<feature type="binding site" evidence="1">
    <location>
        <position position="100"/>
    </location>
    <ligand>
        <name>Zn(2+)</name>
        <dbReference type="ChEBI" id="CHEBI:29105"/>
    </ligand>
</feature>
<keyword evidence="3" id="KW-0614">Plasmid</keyword>
<dbReference type="GO" id="GO:1900376">
    <property type="term" value="P:regulation of secondary metabolite biosynthetic process"/>
    <property type="evidence" value="ECO:0007669"/>
    <property type="project" value="TreeGrafter"/>
</dbReference>
<dbReference type="GO" id="GO:0003700">
    <property type="term" value="F:DNA-binding transcription factor activity"/>
    <property type="evidence" value="ECO:0007669"/>
    <property type="project" value="InterPro"/>
</dbReference>
<accession>A0A7H0H1R0</accession>
<geneLocation type="plasmid" evidence="3 4">
    <name>p_unnamed3</name>
</geneLocation>
<dbReference type="SUPFAM" id="SSF46785">
    <property type="entry name" value="Winged helix' DNA-binding domain"/>
    <property type="match status" value="1"/>
</dbReference>
<sequence>MAHPLEDTLIAKQITPTAMRLLILDVLVQQSAALSLADVEALLQPADRITVHRTLKTFTDKGLVHRIEDGSGAVKFALCEPRCTPQHHQDLHVHFFCTRCRETACLPAVAVPVIALPEAYQVQETSLVMKGLCPAARATRQPLLKQCNSIASPGARGLSS</sequence>
<feature type="binding site" evidence="1">
    <location>
        <position position="133"/>
    </location>
    <ligand>
        <name>Zn(2+)</name>
        <dbReference type="ChEBI" id="CHEBI:29105"/>
    </ligand>
</feature>
<evidence type="ECO:0000313" key="3">
    <source>
        <dbReference type="EMBL" id="QNP54476.1"/>
    </source>
</evidence>
<feature type="binding site" evidence="1">
    <location>
        <position position="97"/>
    </location>
    <ligand>
        <name>Zn(2+)</name>
        <dbReference type="ChEBI" id="CHEBI:29105"/>
    </ligand>
</feature>
<dbReference type="Proteomes" id="UP000516093">
    <property type="component" value="Plasmid p_unnamed3"/>
</dbReference>
<dbReference type="GO" id="GO:0000976">
    <property type="term" value="F:transcription cis-regulatory region binding"/>
    <property type="evidence" value="ECO:0007669"/>
    <property type="project" value="TreeGrafter"/>
</dbReference>
<dbReference type="Gene3D" id="1.10.10.10">
    <property type="entry name" value="Winged helix-like DNA-binding domain superfamily/Winged helix DNA-binding domain"/>
    <property type="match status" value="1"/>
</dbReference>
<keyword evidence="1" id="KW-0479">Metal-binding</keyword>
<comment type="cofactor">
    <cofactor evidence="2">
        <name>Mn(2+)</name>
        <dbReference type="ChEBI" id="CHEBI:29035"/>
    </cofactor>
    <cofactor evidence="2">
        <name>Fe(2+)</name>
        <dbReference type="ChEBI" id="CHEBI:29033"/>
    </cofactor>
    <text evidence="2">Binds 1 Mn(2+) or Fe(2+) ion per subunit.</text>
</comment>
<dbReference type="Pfam" id="PF01475">
    <property type="entry name" value="FUR"/>
    <property type="match status" value="1"/>
</dbReference>
<dbReference type="AlphaFoldDB" id="A0A7H0H1R0"/>
<dbReference type="InterPro" id="IPR036388">
    <property type="entry name" value="WH-like_DNA-bd_sf"/>
</dbReference>
<gene>
    <name evidence="3" type="ORF">H9L05_22520</name>
</gene>
<dbReference type="PANTHER" id="PTHR33202:SF22">
    <property type="entry name" value="HYDROGEN PEROXIDE SENSITIVE REPRESSOR"/>
    <property type="match status" value="1"/>
</dbReference>
<protein>
    <submittedName>
        <fullName evidence="3">Transcriptional repressor</fullName>
    </submittedName>
</protein>
<dbReference type="RefSeq" id="WP_187734635.1">
    <property type="nucleotide sequence ID" value="NZ_CP060787.1"/>
</dbReference>
<keyword evidence="1" id="KW-0862">Zinc</keyword>
<proteinExistence type="predicted"/>
<reference evidence="3 4" key="1">
    <citation type="submission" date="2020-08" db="EMBL/GenBank/DDBJ databases">
        <title>Genome sequence of Hymenobacter qilianensis JCM 19763T.</title>
        <authorList>
            <person name="Hyun D.-W."/>
            <person name="Bae J.-W."/>
        </authorList>
    </citation>
    <scope>NUCLEOTIDE SEQUENCE [LARGE SCALE GENOMIC DNA]</scope>
    <source>
        <strain evidence="3 4">JCM 19763</strain>
        <plasmid evidence="3 4">p_unnamed3</plasmid>
    </source>
</reference>
<dbReference type="PANTHER" id="PTHR33202">
    <property type="entry name" value="ZINC UPTAKE REGULATION PROTEIN"/>
    <property type="match status" value="1"/>
</dbReference>
<dbReference type="InterPro" id="IPR002481">
    <property type="entry name" value="FUR"/>
</dbReference>
<keyword evidence="2" id="KW-0408">Iron</keyword>
<dbReference type="GO" id="GO:0045892">
    <property type="term" value="P:negative regulation of DNA-templated transcription"/>
    <property type="evidence" value="ECO:0007669"/>
    <property type="project" value="TreeGrafter"/>
</dbReference>
<evidence type="ECO:0000256" key="1">
    <source>
        <dbReference type="PIRSR" id="PIRSR602481-1"/>
    </source>
</evidence>
<feature type="binding site" evidence="2">
    <location>
        <position position="88"/>
    </location>
    <ligand>
        <name>Fe cation</name>
        <dbReference type="ChEBI" id="CHEBI:24875"/>
    </ligand>
</feature>
<dbReference type="InterPro" id="IPR036390">
    <property type="entry name" value="WH_DNA-bd_sf"/>
</dbReference>
<organism evidence="3 4">
    <name type="scientific">Hymenobacter qilianensis</name>
    <dbReference type="NCBI Taxonomy" id="1385715"/>
    <lineage>
        <taxon>Bacteria</taxon>
        <taxon>Pseudomonadati</taxon>
        <taxon>Bacteroidota</taxon>
        <taxon>Cytophagia</taxon>
        <taxon>Cytophagales</taxon>
        <taxon>Hymenobacteraceae</taxon>
        <taxon>Hymenobacter</taxon>
    </lineage>
</organism>
<keyword evidence="4" id="KW-1185">Reference proteome</keyword>
<name>A0A7H0H1R0_9BACT</name>
<dbReference type="GO" id="GO:0008270">
    <property type="term" value="F:zinc ion binding"/>
    <property type="evidence" value="ECO:0007669"/>
    <property type="project" value="TreeGrafter"/>
</dbReference>
<evidence type="ECO:0000313" key="4">
    <source>
        <dbReference type="Proteomes" id="UP000516093"/>
    </source>
</evidence>
<comment type="cofactor">
    <cofactor evidence="1">
        <name>Zn(2+)</name>
        <dbReference type="ChEBI" id="CHEBI:29105"/>
    </cofactor>
    <text evidence="1">Binds 1 zinc ion per subunit.</text>
</comment>